<dbReference type="Pfam" id="PF02348">
    <property type="entry name" value="CTP_transf_3"/>
    <property type="match status" value="1"/>
</dbReference>
<accession>A0ABT3L8S4</accession>
<dbReference type="InterPro" id="IPR003329">
    <property type="entry name" value="Cytidylyl_trans"/>
</dbReference>
<dbReference type="EMBL" id="JAIHOM010000096">
    <property type="protein sequence ID" value="MCW6037898.1"/>
    <property type="molecule type" value="Genomic_DNA"/>
</dbReference>
<sequence>MKRICTICARGGSKGVKNKNIRQIAGKPLIAYTLEQAQVSQLFEVIAVSSDSPEILDIAHSYGINVLIQRPSELATDEAPKLPVIRHCVEQVEKNLNEKFDIVVDLDATSPLRLPEDIQEAVHQLESKKLGNIITGSPARRSPYFNLVELKDNGVVQLVRPHSTAIVRRQDAPPCFDMNASIYVWQRDVLFNSSTLFNPDTQLFVMPQSRSIDIDSELDFEVVEFLLKKHHDV</sequence>
<dbReference type="Gene3D" id="3.90.550.10">
    <property type="entry name" value="Spore Coat Polysaccharide Biosynthesis Protein SpsA, Chain A"/>
    <property type="match status" value="1"/>
</dbReference>
<dbReference type="RefSeq" id="WP_265265778.1">
    <property type="nucleotide sequence ID" value="NZ_JAIHOM010000096.1"/>
</dbReference>
<gene>
    <name evidence="1" type="ORF">K4A83_16690</name>
</gene>
<dbReference type="InterPro" id="IPR050793">
    <property type="entry name" value="CMP-NeuNAc_synthase"/>
</dbReference>
<evidence type="ECO:0000313" key="2">
    <source>
        <dbReference type="Proteomes" id="UP001526426"/>
    </source>
</evidence>
<dbReference type="PANTHER" id="PTHR21485:SF6">
    <property type="entry name" value="N-ACYLNEURAMINATE CYTIDYLYLTRANSFERASE-RELATED"/>
    <property type="match status" value="1"/>
</dbReference>
<dbReference type="CDD" id="cd02513">
    <property type="entry name" value="CMP-NeuAc_Synthase"/>
    <property type="match status" value="1"/>
</dbReference>
<dbReference type="Proteomes" id="UP001526426">
    <property type="component" value="Unassembled WGS sequence"/>
</dbReference>
<evidence type="ECO:0000313" key="1">
    <source>
        <dbReference type="EMBL" id="MCW6037898.1"/>
    </source>
</evidence>
<dbReference type="GO" id="GO:0016779">
    <property type="term" value="F:nucleotidyltransferase activity"/>
    <property type="evidence" value="ECO:0007669"/>
    <property type="project" value="UniProtKB-KW"/>
</dbReference>
<keyword evidence="2" id="KW-1185">Reference proteome</keyword>
<proteinExistence type="predicted"/>
<keyword evidence="1" id="KW-0548">Nucleotidyltransferase</keyword>
<dbReference type="InterPro" id="IPR029044">
    <property type="entry name" value="Nucleotide-diphossugar_trans"/>
</dbReference>
<comment type="caution">
    <text evidence="1">The sequence shown here is derived from an EMBL/GenBank/DDBJ whole genome shotgun (WGS) entry which is preliminary data.</text>
</comment>
<protein>
    <submittedName>
        <fullName evidence="1">Acylneuraminate cytidylyltransferase family protein</fullName>
    </submittedName>
</protein>
<organism evidence="1 2">
    <name type="scientific">Spirulina subsalsa FACHB-351</name>
    <dbReference type="NCBI Taxonomy" id="234711"/>
    <lineage>
        <taxon>Bacteria</taxon>
        <taxon>Bacillati</taxon>
        <taxon>Cyanobacteriota</taxon>
        <taxon>Cyanophyceae</taxon>
        <taxon>Spirulinales</taxon>
        <taxon>Spirulinaceae</taxon>
        <taxon>Spirulina</taxon>
    </lineage>
</organism>
<reference evidence="1 2" key="1">
    <citation type="submission" date="2021-08" db="EMBL/GenBank/DDBJ databases">
        <title>Draft genome sequence of Spirulina subsalsa with high tolerance to salinity and hype-accumulation of phycocyanin.</title>
        <authorList>
            <person name="Pei H."/>
            <person name="Jiang L."/>
        </authorList>
    </citation>
    <scope>NUCLEOTIDE SEQUENCE [LARGE SCALE GENOMIC DNA]</scope>
    <source>
        <strain evidence="1 2">FACHB-351</strain>
    </source>
</reference>
<dbReference type="SUPFAM" id="SSF53448">
    <property type="entry name" value="Nucleotide-diphospho-sugar transferases"/>
    <property type="match status" value="1"/>
</dbReference>
<keyword evidence="1" id="KW-0808">Transferase</keyword>
<dbReference type="PANTHER" id="PTHR21485">
    <property type="entry name" value="HAD SUPERFAMILY MEMBERS CMAS AND KDSC"/>
    <property type="match status" value="1"/>
</dbReference>
<name>A0ABT3L8S4_9CYAN</name>